<accession>A0ACC1UC91</accession>
<protein>
    <submittedName>
        <fullName evidence="1">GNAT domain-containing protein</fullName>
    </submittedName>
</protein>
<organism evidence="1 2">
    <name type="scientific">Lentinula aff. lateritia</name>
    <dbReference type="NCBI Taxonomy" id="2804960"/>
    <lineage>
        <taxon>Eukaryota</taxon>
        <taxon>Fungi</taxon>
        <taxon>Dikarya</taxon>
        <taxon>Basidiomycota</taxon>
        <taxon>Agaricomycotina</taxon>
        <taxon>Agaricomycetes</taxon>
        <taxon>Agaricomycetidae</taxon>
        <taxon>Agaricales</taxon>
        <taxon>Marasmiineae</taxon>
        <taxon>Omphalotaceae</taxon>
        <taxon>Lentinula</taxon>
    </lineage>
</organism>
<comment type="caution">
    <text evidence="1">The sequence shown here is derived from an EMBL/GenBank/DDBJ whole genome shotgun (WGS) entry which is preliminary data.</text>
</comment>
<dbReference type="Proteomes" id="UP001163835">
    <property type="component" value="Unassembled WGS sequence"/>
</dbReference>
<reference evidence="1" key="1">
    <citation type="submission" date="2022-09" db="EMBL/GenBank/DDBJ databases">
        <title>A Global Phylogenomic Analysis of the Shiitake Genus Lentinula.</title>
        <authorList>
            <consortium name="DOE Joint Genome Institute"/>
            <person name="Sierra-Patev S."/>
            <person name="Min B."/>
            <person name="Naranjo-Ortiz M."/>
            <person name="Looney B."/>
            <person name="Konkel Z."/>
            <person name="Slot J.C."/>
            <person name="Sakamoto Y."/>
            <person name="Steenwyk J.L."/>
            <person name="Rokas A."/>
            <person name="Carro J."/>
            <person name="Camarero S."/>
            <person name="Ferreira P."/>
            <person name="Molpeceres G."/>
            <person name="Ruiz-Duenas F.J."/>
            <person name="Serrano A."/>
            <person name="Henrissat B."/>
            <person name="Drula E."/>
            <person name="Hughes K.W."/>
            <person name="Mata J.L."/>
            <person name="Ishikawa N.K."/>
            <person name="Vargas-Isla R."/>
            <person name="Ushijima S."/>
            <person name="Smith C.A."/>
            <person name="Ahrendt S."/>
            <person name="Andreopoulos W."/>
            <person name="He G."/>
            <person name="Labutti K."/>
            <person name="Lipzen A."/>
            <person name="Ng V."/>
            <person name="Riley R."/>
            <person name="Sandor L."/>
            <person name="Barry K."/>
            <person name="Martinez A.T."/>
            <person name="Xiao Y."/>
            <person name="Gibbons J.G."/>
            <person name="Terashima K."/>
            <person name="Grigoriev I.V."/>
            <person name="Hibbett D.S."/>
        </authorList>
    </citation>
    <scope>NUCLEOTIDE SEQUENCE</scope>
    <source>
        <strain evidence="1">TMI1499</strain>
    </source>
</reference>
<evidence type="ECO:0000313" key="1">
    <source>
        <dbReference type="EMBL" id="KAJ3814426.1"/>
    </source>
</evidence>
<evidence type="ECO:0000313" key="2">
    <source>
        <dbReference type="Proteomes" id="UP001163835"/>
    </source>
</evidence>
<sequence length="247" mass="27693">MVRSQFHPLKVNATTGEPFFPLETHPNIILTPPRLSDIAKLPDLMNDPGVCIWLTGPPHPYTLEHAEAWVTTSVQEANGILQELKDVEESDTLKLVGGSLIRCIREIKKDGSDLLIGDIHLRRCESMKLAPGVKNNERLEDSPKVLGLVNMQRENGDPEILWSVGYFLATSHAGQGIMSNAFKAVLQQWAIPRMGVRRMIGESYVENYGSRRVMEKNGFVFREILEGHVEAKGQKHDVCVFDLNLNV</sequence>
<proteinExistence type="predicted"/>
<name>A0ACC1UC91_9AGAR</name>
<keyword evidence="2" id="KW-1185">Reference proteome</keyword>
<dbReference type="EMBL" id="MU794968">
    <property type="protein sequence ID" value="KAJ3814426.1"/>
    <property type="molecule type" value="Genomic_DNA"/>
</dbReference>
<gene>
    <name evidence="1" type="ORF">F5876DRAFT_86433</name>
</gene>